<dbReference type="GeneID" id="38134500"/>
<proteinExistence type="predicted"/>
<evidence type="ECO:0000256" key="1">
    <source>
        <dbReference type="SAM" id="Phobius"/>
    </source>
</evidence>
<reference evidence="2 3" key="1">
    <citation type="submission" date="2018-07" db="EMBL/GenBank/DDBJ databases">
        <title>The genomes of Aspergillus section Nigri reveals drivers in fungal speciation.</title>
        <authorList>
            <consortium name="DOE Joint Genome Institute"/>
            <person name="Vesth T.C."/>
            <person name="Nybo J."/>
            <person name="Theobald S."/>
            <person name="Brandl J."/>
            <person name="Frisvad J.C."/>
            <person name="Nielsen K.F."/>
            <person name="Lyhne E.K."/>
            <person name="Kogle M.E."/>
            <person name="Kuo A."/>
            <person name="Riley R."/>
            <person name="Clum A."/>
            <person name="Nolan M."/>
            <person name="Lipzen A."/>
            <person name="Salamov A."/>
            <person name="Henrissat B."/>
            <person name="Wiebenga A."/>
            <person name="De vries R.P."/>
            <person name="Grigoriev I.V."/>
            <person name="Mortensen U.H."/>
            <person name="Andersen M.R."/>
            <person name="Baker S.E."/>
        </authorList>
    </citation>
    <scope>NUCLEOTIDE SEQUENCE [LARGE SCALE GENOMIC DNA]</scope>
    <source>
        <strain evidence="2 3">CBS 139.54b</strain>
    </source>
</reference>
<dbReference type="RefSeq" id="XP_026627004.1">
    <property type="nucleotide sequence ID" value="XM_026766144.1"/>
</dbReference>
<keyword evidence="3" id="KW-1185">Reference proteome</keyword>
<organism evidence="2 3">
    <name type="scientific">Aspergillus welwitschiae</name>
    <dbReference type="NCBI Taxonomy" id="1341132"/>
    <lineage>
        <taxon>Eukaryota</taxon>
        <taxon>Fungi</taxon>
        <taxon>Dikarya</taxon>
        <taxon>Ascomycota</taxon>
        <taxon>Pezizomycotina</taxon>
        <taxon>Eurotiomycetes</taxon>
        <taxon>Eurotiomycetidae</taxon>
        <taxon>Eurotiales</taxon>
        <taxon>Aspergillaceae</taxon>
        <taxon>Aspergillus</taxon>
        <taxon>Aspergillus subgen. Circumdati</taxon>
    </lineage>
</organism>
<sequence>MAMRYTSRSRQTIVVFYIDSIEFPDSTAFLFFPFLFSFWVHVNQQRDCYHIMPLPCIIIYVRVLVRLLLACTNRVSRIYFADVASQVVGYASLLHCFDCGQ</sequence>
<dbReference type="Proteomes" id="UP000253729">
    <property type="component" value="Unassembled WGS sequence"/>
</dbReference>
<name>A0A3F3Q4Z5_9EURO</name>
<dbReference type="EMBL" id="KZ852045">
    <property type="protein sequence ID" value="RDH33982.1"/>
    <property type="molecule type" value="Genomic_DNA"/>
</dbReference>
<feature type="transmembrane region" description="Helical" evidence="1">
    <location>
        <begin position="51"/>
        <end position="69"/>
    </location>
</feature>
<keyword evidence="1" id="KW-0472">Membrane</keyword>
<keyword evidence="1" id="KW-1133">Transmembrane helix</keyword>
<feature type="transmembrane region" description="Helical" evidence="1">
    <location>
        <begin position="12"/>
        <end position="39"/>
    </location>
</feature>
<evidence type="ECO:0000313" key="2">
    <source>
        <dbReference type="EMBL" id="RDH33982.1"/>
    </source>
</evidence>
<protein>
    <submittedName>
        <fullName evidence="2">Uncharacterized protein</fullName>
    </submittedName>
</protein>
<dbReference type="AlphaFoldDB" id="A0A3F3Q4Z5"/>
<keyword evidence="1" id="KW-0812">Transmembrane</keyword>
<gene>
    <name evidence="2" type="ORF">BDQ94DRAFT_143029</name>
</gene>
<evidence type="ECO:0000313" key="3">
    <source>
        <dbReference type="Proteomes" id="UP000253729"/>
    </source>
</evidence>
<accession>A0A3F3Q4Z5</accession>